<dbReference type="Proteomes" id="UP001060170">
    <property type="component" value="Chromosome 10"/>
</dbReference>
<accession>A0ACC0E4K6</accession>
<reference evidence="2" key="1">
    <citation type="journal article" date="2018" name="BMC Genomics">
        <title>Genomic insights into host adaptation between the wheat stripe rust pathogen (Puccinia striiformis f. sp. tritici) and the barley stripe rust pathogen (Puccinia striiformis f. sp. hordei).</title>
        <authorList>
            <person name="Xia C."/>
            <person name="Wang M."/>
            <person name="Yin C."/>
            <person name="Cornejo O.E."/>
            <person name="Hulbert S.H."/>
            <person name="Chen X."/>
        </authorList>
    </citation>
    <scope>NUCLEOTIDE SEQUENCE [LARGE SCALE GENOMIC DNA]</scope>
    <source>
        <strain evidence="2">93-210</strain>
    </source>
</reference>
<proteinExistence type="predicted"/>
<keyword evidence="2" id="KW-1185">Reference proteome</keyword>
<sequence length="515" mass="59166">MLSPPQSRKNFLSNLPTEIKLLIIEYLVAITENTNTYKCRRFLKLAMVDRSFYKLCSPSNWKVRSPVSFYTSSSSRLTCAPIDQCPQRVCLLRSIMSNRLYLHARRPLDLLINQILPRQASHVRTLRVGLNNEVQEITRKIGSVNVQGENTLYDELGKGQLCSILDVCTDLTEVIVDLDNYSPQFMEYDNQRAGRYARYSKYHLHAIPTSLHPIAQLCSLTSFCLENFTLDYSWKEEYLVELIKNMVHLVRIRIYRLVPSFPLCDYCQCPDSIQPFISPLAVHLASLSSLKFIDLSSLICFDLGWSKLKWEGALEGISLQKDGDDERDNMVTIRALHAFCSLFKDSLVSLSLQNVPDRLIEDRSLIRLATSELKYVFCLPRLQKLSIYTIHYSTELLYLFRGSHNIKRINTLANQLFGRHDVASLVKRNVWIGLKSLLVHLFVDTTRFRTFEFAGFIDDGSIAGEEVEYDPHDPDELSWFGGMLDIPVHWSRGESGDQIERLDSARNGEQDGIEI</sequence>
<organism evidence="1 2">
    <name type="scientific">Puccinia striiformis f. sp. tritici</name>
    <dbReference type="NCBI Taxonomy" id="168172"/>
    <lineage>
        <taxon>Eukaryota</taxon>
        <taxon>Fungi</taxon>
        <taxon>Dikarya</taxon>
        <taxon>Basidiomycota</taxon>
        <taxon>Pucciniomycotina</taxon>
        <taxon>Pucciniomycetes</taxon>
        <taxon>Pucciniales</taxon>
        <taxon>Pucciniaceae</taxon>
        <taxon>Puccinia</taxon>
    </lineage>
</organism>
<dbReference type="EMBL" id="CM045874">
    <property type="protein sequence ID" value="KAI7944600.1"/>
    <property type="molecule type" value="Genomic_DNA"/>
</dbReference>
<protein>
    <submittedName>
        <fullName evidence="1">Uncharacterized protein</fullName>
    </submittedName>
</protein>
<reference evidence="1 2" key="3">
    <citation type="journal article" date="2022" name="Microbiol. Spectr.">
        <title>Folding features and dynamics of 3D genome architecture in plant fungal pathogens.</title>
        <authorList>
            <person name="Xia C."/>
        </authorList>
    </citation>
    <scope>NUCLEOTIDE SEQUENCE [LARGE SCALE GENOMIC DNA]</scope>
    <source>
        <strain evidence="1 2">93-210</strain>
    </source>
</reference>
<gene>
    <name evidence="1" type="ORF">MJO28_010295</name>
</gene>
<evidence type="ECO:0000313" key="2">
    <source>
        <dbReference type="Proteomes" id="UP001060170"/>
    </source>
</evidence>
<evidence type="ECO:0000313" key="1">
    <source>
        <dbReference type="EMBL" id="KAI7944600.1"/>
    </source>
</evidence>
<comment type="caution">
    <text evidence="1">The sequence shown here is derived from an EMBL/GenBank/DDBJ whole genome shotgun (WGS) entry which is preliminary data.</text>
</comment>
<name>A0ACC0E4K6_9BASI</name>
<reference evidence="2" key="2">
    <citation type="journal article" date="2018" name="Mol. Plant Microbe Interact.">
        <title>Genome sequence resources for the wheat stripe rust pathogen (Puccinia striiformis f. sp. tritici) and the barley stripe rust pathogen (Puccinia striiformis f. sp. hordei).</title>
        <authorList>
            <person name="Xia C."/>
            <person name="Wang M."/>
            <person name="Yin C."/>
            <person name="Cornejo O.E."/>
            <person name="Hulbert S.H."/>
            <person name="Chen X."/>
        </authorList>
    </citation>
    <scope>NUCLEOTIDE SEQUENCE [LARGE SCALE GENOMIC DNA]</scope>
    <source>
        <strain evidence="2">93-210</strain>
    </source>
</reference>